<sequence length="116" mass="12925">MGRQQTRDQNKGLCADRATPDHYDQRVAEMNPFAAFIPLIFAFVLFICVPAFVIYVGVKVLSALKPFSNAGSFGPFDLATKVRGLKAQRRYEQAVLLVRGETGLVEEEARSFVDRA</sequence>
<keyword evidence="1" id="KW-1133">Transmembrane helix</keyword>
<gene>
    <name evidence="2" type="ORF">Psi02_42560</name>
</gene>
<accession>A0A8J3UQ91</accession>
<keyword evidence="1" id="KW-0812">Transmembrane</keyword>
<proteinExistence type="predicted"/>
<keyword evidence="3" id="KW-1185">Reference proteome</keyword>
<comment type="caution">
    <text evidence="2">The sequence shown here is derived from an EMBL/GenBank/DDBJ whole genome shotgun (WGS) entry which is preliminary data.</text>
</comment>
<protein>
    <submittedName>
        <fullName evidence="2">Uncharacterized protein</fullName>
    </submittedName>
</protein>
<evidence type="ECO:0000313" key="3">
    <source>
        <dbReference type="Proteomes" id="UP000644610"/>
    </source>
</evidence>
<dbReference type="EMBL" id="BOOQ01000027">
    <property type="protein sequence ID" value="GII47832.1"/>
    <property type="molecule type" value="Genomic_DNA"/>
</dbReference>
<evidence type="ECO:0000313" key="2">
    <source>
        <dbReference type="EMBL" id="GII47832.1"/>
    </source>
</evidence>
<feature type="transmembrane region" description="Helical" evidence="1">
    <location>
        <begin position="33"/>
        <end position="58"/>
    </location>
</feature>
<dbReference type="Proteomes" id="UP000644610">
    <property type="component" value="Unassembled WGS sequence"/>
</dbReference>
<dbReference type="AlphaFoldDB" id="A0A8J3UQ91"/>
<keyword evidence="1" id="KW-0472">Membrane</keyword>
<organism evidence="2 3">
    <name type="scientific">Planotetraspora silvatica</name>
    <dbReference type="NCBI Taxonomy" id="234614"/>
    <lineage>
        <taxon>Bacteria</taxon>
        <taxon>Bacillati</taxon>
        <taxon>Actinomycetota</taxon>
        <taxon>Actinomycetes</taxon>
        <taxon>Streptosporangiales</taxon>
        <taxon>Streptosporangiaceae</taxon>
        <taxon>Planotetraspora</taxon>
    </lineage>
</organism>
<name>A0A8J3UQ91_9ACTN</name>
<reference evidence="2" key="1">
    <citation type="submission" date="2021-01" db="EMBL/GenBank/DDBJ databases">
        <title>Whole genome shotgun sequence of Planotetraspora silvatica NBRC 100141.</title>
        <authorList>
            <person name="Komaki H."/>
            <person name="Tamura T."/>
        </authorList>
    </citation>
    <scope>NUCLEOTIDE SEQUENCE</scope>
    <source>
        <strain evidence="2">NBRC 100141</strain>
    </source>
</reference>
<evidence type="ECO:0000256" key="1">
    <source>
        <dbReference type="SAM" id="Phobius"/>
    </source>
</evidence>